<dbReference type="AlphaFoldDB" id="G4TM60"/>
<evidence type="ECO:0000256" key="1">
    <source>
        <dbReference type="SAM" id="Phobius"/>
    </source>
</evidence>
<organism evidence="2 3">
    <name type="scientific">Serendipita indica (strain DSM 11827)</name>
    <name type="common">Root endophyte fungus</name>
    <name type="synonym">Piriformospora indica</name>
    <dbReference type="NCBI Taxonomy" id="1109443"/>
    <lineage>
        <taxon>Eukaryota</taxon>
        <taxon>Fungi</taxon>
        <taxon>Dikarya</taxon>
        <taxon>Basidiomycota</taxon>
        <taxon>Agaricomycotina</taxon>
        <taxon>Agaricomycetes</taxon>
        <taxon>Sebacinales</taxon>
        <taxon>Serendipitaceae</taxon>
        <taxon>Serendipita</taxon>
    </lineage>
</organism>
<keyword evidence="1" id="KW-0472">Membrane</keyword>
<dbReference type="OrthoDB" id="3239096at2759"/>
<evidence type="ECO:0000313" key="3">
    <source>
        <dbReference type="Proteomes" id="UP000007148"/>
    </source>
</evidence>
<gene>
    <name evidence="2" type="ORF">PIIN_06339</name>
</gene>
<proteinExistence type="predicted"/>
<name>G4TM60_SERID</name>
<evidence type="ECO:0000313" key="2">
    <source>
        <dbReference type="EMBL" id="CCA72405.1"/>
    </source>
</evidence>
<dbReference type="EMBL" id="CAFZ01000162">
    <property type="protein sequence ID" value="CCA72405.1"/>
    <property type="molecule type" value="Genomic_DNA"/>
</dbReference>
<reference evidence="2 3" key="1">
    <citation type="journal article" date="2011" name="PLoS Pathog.">
        <title>Endophytic Life Strategies Decoded by Genome and Transcriptome Analyses of the Mutualistic Root Symbiont Piriformospora indica.</title>
        <authorList>
            <person name="Zuccaro A."/>
            <person name="Lahrmann U."/>
            <person name="Guldener U."/>
            <person name="Langen G."/>
            <person name="Pfiffi S."/>
            <person name="Biedenkopf D."/>
            <person name="Wong P."/>
            <person name="Samans B."/>
            <person name="Grimm C."/>
            <person name="Basiewicz M."/>
            <person name="Murat C."/>
            <person name="Martin F."/>
            <person name="Kogel K.H."/>
        </authorList>
    </citation>
    <scope>NUCLEOTIDE SEQUENCE [LARGE SCALE GENOMIC DNA]</scope>
    <source>
        <strain evidence="2 3">DSM 11827</strain>
    </source>
</reference>
<feature type="transmembrane region" description="Helical" evidence="1">
    <location>
        <begin position="12"/>
        <end position="31"/>
    </location>
</feature>
<dbReference type="InParanoid" id="G4TM60"/>
<keyword evidence="3" id="KW-1185">Reference proteome</keyword>
<accession>G4TM60</accession>
<dbReference type="Proteomes" id="UP000007148">
    <property type="component" value="Unassembled WGS sequence"/>
</dbReference>
<keyword evidence="1" id="KW-0812">Transmembrane</keyword>
<keyword evidence="1" id="KW-1133">Transmembrane helix</keyword>
<comment type="caution">
    <text evidence="2">The sequence shown here is derived from an EMBL/GenBank/DDBJ whole genome shotgun (WGS) entry which is preliminary data.</text>
</comment>
<dbReference type="HOGENOM" id="CLU_2758729_0_0_1"/>
<protein>
    <submittedName>
        <fullName evidence="2">Uncharacterized protein</fullName>
    </submittedName>
</protein>
<sequence length="70" mass="8277">MNPDTLRSLRRITVGSAAIIGVGAALLYFQLPRNEQEMMDRLPEDKRNQAKQKRFIREQYERQQRASKEE</sequence>